<sequence>MSANPVEMTIFAIIGFTVALINVPAIVVIFTSKAIKKYKELVLIGGLCAVDVFCALFNSIASIDRLISFPNGTDTLVPQMACFFTYYVVVFFYAQLLVGIMILLVSSCLLLCFLLHLAVYFYIIATSPPNTLINAFCYSAFVYPPIVANLLMTIRLAATGLGIALYLPITIRIFQLKVAISNAQKKAVFISTSNSATPQGGSQQPLNSVTQNNSNIRFSVTIGLTCLSDLVLLFIPDIIINFDLFQLRAHHLIFSRASLLKTVINLFIYTFRHNELRKEVMMRLCSYHL</sequence>
<accession>A0AA39HJ31</accession>
<keyword evidence="1" id="KW-0812">Transmembrane</keyword>
<feature type="transmembrane region" description="Helical" evidence="1">
    <location>
        <begin position="218"/>
        <end position="240"/>
    </location>
</feature>
<dbReference type="EMBL" id="JAUCMV010000004">
    <property type="protein sequence ID" value="KAK0405688.1"/>
    <property type="molecule type" value="Genomic_DNA"/>
</dbReference>
<keyword evidence="3" id="KW-1185">Reference proteome</keyword>
<reference evidence="2" key="1">
    <citation type="submission" date="2023-06" db="EMBL/GenBank/DDBJ databases">
        <title>Genomic analysis of the entomopathogenic nematode Steinernema hermaphroditum.</title>
        <authorList>
            <person name="Schwarz E.M."/>
            <person name="Heppert J.K."/>
            <person name="Baniya A."/>
            <person name="Schwartz H.T."/>
            <person name="Tan C.-H."/>
            <person name="Antoshechkin I."/>
            <person name="Sternberg P.W."/>
            <person name="Goodrich-Blair H."/>
            <person name="Dillman A.R."/>
        </authorList>
    </citation>
    <scope>NUCLEOTIDE SEQUENCE</scope>
    <source>
        <strain evidence="2">PS9179</strain>
        <tissue evidence="2">Whole animal</tissue>
    </source>
</reference>
<feature type="transmembrane region" description="Helical" evidence="1">
    <location>
        <begin position="75"/>
        <end position="94"/>
    </location>
</feature>
<feature type="transmembrane region" description="Helical" evidence="1">
    <location>
        <begin position="143"/>
        <end position="167"/>
    </location>
</feature>
<protein>
    <recommendedName>
        <fullName evidence="4">G-protein coupled receptors family 1 profile domain-containing protein</fullName>
    </recommendedName>
</protein>
<feature type="transmembrane region" description="Helical" evidence="1">
    <location>
        <begin position="6"/>
        <end position="29"/>
    </location>
</feature>
<gene>
    <name evidence="2" type="ORF">QR680_018137</name>
</gene>
<organism evidence="2 3">
    <name type="scientific">Steinernema hermaphroditum</name>
    <dbReference type="NCBI Taxonomy" id="289476"/>
    <lineage>
        <taxon>Eukaryota</taxon>
        <taxon>Metazoa</taxon>
        <taxon>Ecdysozoa</taxon>
        <taxon>Nematoda</taxon>
        <taxon>Chromadorea</taxon>
        <taxon>Rhabditida</taxon>
        <taxon>Tylenchina</taxon>
        <taxon>Panagrolaimomorpha</taxon>
        <taxon>Strongyloidoidea</taxon>
        <taxon>Steinernematidae</taxon>
        <taxon>Steinernema</taxon>
    </lineage>
</organism>
<feature type="transmembrane region" description="Helical" evidence="1">
    <location>
        <begin position="41"/>
        <end position="63"/>
    </location>
</feature>
<comment type="caution">
    <text evidence="2">The sequence shown here is derived from an EMBL/GenBank/DDBJ whole genome shotgun (WGS) entry which is preliminary data.</text>
</comment>
<evidence type="ECO:0000313" key="3">
    <source>
        <dbReference type="Proteomes" id="UP001175271"/>
    </source>
</evidence>
<proteinExistence type="predicted"/>
<keyword evidence="1" id="KW-1133">Transmembrane helix</keyword>
<feature type="transmembrane region" description="Helical" evidence="1">
    <location>
        <begin position="101"/>
        <end position="123"/>
    </location>
</feature>
<keyword evidence="1" id="KW-0472">Membrane</keyword>
<dbReference type="AlphaFoldDB" id="A0AA39HJ31"/>
<evidence type="ECO:0000256" key="1">
    <source>
        <dbReference type="SAM" id="Phobius"/>
    </source>
</evidence>
<dbReference type="Proteomes" id="UP001175271">
    <property type="component" value="Unassembled WGS sequence"/>
</dbReference>
<name>A0AA39HJ31_9BILA</name>
<feature type="transmembrane region" description="Helical" evidence="1">
    <location>
        <begin position="252"/>
        <end position="271"/>
    </location>
</feature>
<evidence type="ECO:0000313" key="2">
    <source>
        <dbReference type="EMBL" id="KAK0405688.1"/>
    </source>
</evidence>
<evidence type="ECO:0008006" key="4">
    <source>
        <dbReference type="Google" id="ProtNLM"/>
    </source>
</evidence>